<comment type="similarity">
    <text evidence="1">Belongs to the universal stress protein A family.</text>
</comment>
<dbReference type="Gene3D" id="3.40.50.620">
    <property type="entry name" value="HUPs"/>
    <property type="match status" value="1"/>
</dbReference>
<proteinExistence type="inferred from homology"/>
<dbReference type="PANTHER" id="PTHR46268:SF6">
    <property type="entry name" value="UNIVERSAL STRESS PROTEIN UP12"/>
    <property type="match status" value="1"/>
</dbReference>
<evidence type="ECO:0000259" key="2">
    <source>
        <dbReference type="Pfam" id="PF00582"/>
    </source>
</evidence>
<sequence>MYQRIVVALDGSELAERGLRHAAELARAIGAPLHLVRVATITRLNFAANEAAADYALLTDELGAQQEEAHAYLAKTREGLGEASAAATTEVRTGVAGAQIVAASRPGDLIVIASHGRGGVARWLLGSVAEEVTRHARVPVLLFRAGDEETKRDG</sequence>
<dbReference type="InterPro" id="IPR006015">
    <property type="entry name" value="Universal_stress_UspA"/>
</dbReference>
<organism evidence="3">
    <name type="scientific">uncultured Thermomicrobiales bacterium</name>
    <dbReference type="NCBI Taxonomy" id="1645740"/>
    <lineage>
        <taxon>Bacteria</taxon>
        <taxon>Pseudomonadati</taxon>
        <taxon>Thermomicrobiota</taxon>
        <taxon>Thermomicrobia</taxon>
        <taxon>Thermomicrobiales</taxon>
        <taxon>environmental samples</taxon>
    </lineage>
</organism>
<dbReference type="PANTHER" id="PTHR46268">
    <property type="entry name" value="STRESS RESPONSE PROTEIN NHAX"/>
    <property type="match status" value="1"/>
</dbReference>
<dbReference type="AlphaFoldDB" id="A0A6J4TXL1"/>
<dbReference type="Pfam" id="PF00582">
    <property type="entry name" value="Usp"/>
    <property type="match status" value="1"/>
</dbReference>
<evidence type="ECO:0000313" key="3">
    <source>
        <dbReference type="EMBL" id="CAA9533633.1"/>
    </source>
</evidence>
<dbReference type="EMBL" id="CADCWE010000071">
    <property type="protein sequence ID" value="CAA9533633.1"/>
    <property type="molecule type" value="Genomic_DNA"/>
</dbReference>
<dbReference type="SUPFAM" id="SSF52402">
    <property type="entry name" value="Adenine nucleotide alpha hydrolases-like"/>
    <property type="match status" value="1"/>
</dbReference>
<feature type="domain" description="UspA" evidence="2">
    <location>
        <begin position="1"/>
        <end position="144"/>
    </location>
</feature>
<evidence type="ECO:0000256" key="1">
    <source>
        <dbReference type="ARBA" id="ARBA00008791"/>
    </source>
</evidence>
<dbReference type="InterPro" id="IPR014729">
    <property type="entry name" value="Rossmann-like_a/b/a_fold"/>
</dbReference>
<reference evidence="3" key="1">
    <citation type="submission" date="2020-02" db="EMBL/GenBank/DDBJ databases">
        <authorList>
            <person name="Meier V. D."/>
        </authorList>
    </citation>
    <scope>NUCLEOTIDE SEQUENCE</scope>
    <source>
        <strain evidence="3">AVDCRST_MAG73</strain>
    </source>
</reference>
<accession>A0A6J4TXL1</accession>
<protein>
    <submittedName>
        <fullName evidence="3">Universal stress protein family</fullName>
    </submittedName>
</protein>
<dbReference type="CDD" id="cd00293">
    <property type="entry name" value="USP-like"/>
    <property type="match status" value="1"/>
</dbReference>
<dbReference type="InterPro" id="IPR006016">
    <property type="entry name" value="UspA"/>
</dbReference>
<dbReference type="PRINTS" id="PR01438">
    <property type="entry name" value="UNVRSLSTRESS"/>
</dbReference>
<name>A0A6J4TXL1_9BACT</name>
<gene>
    <name evidence="3" type="ORF">AVDCRST_MAG73-1181</name>
</gene>